<dbReference type="Proteomes" id="UP001059041">
    <property type="component" value="Linkage Group LG1"/>
</dbReference>
<feature type="compositionally biased region" description="Basic and acidic residues" evidence="1">
    <location>
        <begin position="35"/>
        <end position="55"/>
    </location>
</feature>
<keyword evidence="3" id="KW-1185">Reference proteome</keyword>
<dbReference type="EMBL" id="JAFHDT010000001">
    <property type="protein sequence ID" value="KAI7813915.1"/>
    <property type="molecule type" value="Genomic_DNA"/>
</dbReference>
<name>A0A9W7X3K0_TRIRA</name>
<sequence length="473" mass="51748">MCALQPLTSVGTAAPSRRVGPQLDSTSWTGGSRGPADKETLRVRDNERPPSKKKETALCKTVAVLSSEMTELKRLLHLLQHPVAPVDPMQDDGAGVDPGQKIDEEYAESLYHSRHAELDVLSTSGKHVDVTIPPSPQEVFAEVLAAEVSSGGSVRSTEHSQATSDDTLAVLRMAVARLGLDTSVQATQPNVFFRQPPVENSFSMPPCNDFVAEFSNALTASGANRRRPKTARILASMAEADFIGVGRTPEVEQPVAALVVSTDEALRGNVRCPSAQCGRTDSLLKKAYDSTAYITRTENTICQLLLTTTSSLESADVDPSVSQFLQTAIMAMGHVTRELGALTATLLAARRQVWLAQARLSEDCKKTLRDLPFVPGYLFGPNIPELLEKRVKLSETTRQLTHAPRSSTFRAPMAQAHRRYVTLEHRFHQEPTPQPRGPQRPRVAEQGRGFRPPHRQLAGQRPPTTTKIRVHRA</sequence>
<organism evidence="2 3">
    <name type="scientific">Triplophysa rosa</name>
    <name type="common">Cave loach</name>
    <dbReference type="NCBI Taxonomy" id="992332"/>
    <lineage>
        <taxon>Eukaryota</taxon>
        <taxon>Metazoa</taxon>
        <taxon>Chordata</taxon>
        <taxon>Craniata</taxon>
        <taxon>Vertebrata</taxon>
        <taxon>Euteleostomi</taxon>
        <taxon>Actinopterygii</taxon>
        <taxon>Neopterygii</taxon>
        <taxon>Teleostei</taxon>
        <taxon>Ostariophysi</taxon>
        <taxon>Cypriniformes</taxon>
        <taxon>Nemacheilidae</taxon>
        <taxon>Triplophysa</taxon>
    </lineage>
</organism>
<comment type="caution">
    <text evidence="2">The sequence shown here is derived from an EMBL/GenBank/DDBJ whole genome shotgun (WGS) entry which is preliminary data.</text>
</comment>
<feature type="region of interest" description="Disordered" evidence="1">
    <location>
        <begin position="1"/>
        <end position="55"/>
    </location>
</feature>
<evidence type="ECO:0000256" key="1">
    <source>
        <dbReference type="SAM" id="MobiDB-lite"/>
    </source>
</evidence>
<dbReference type="AlphaFoldDB" id="A0A9W7X3K0"/>
<evidence type="ECO:0000313" key="3">
    <source>
        <dbReference type="Proteomes" id="UP001059041"/>
    </source>
</evidence>
<protein>
    <submittedName>
        <fullName evidence="2">Uncharacterized protein</fullName>
    </submittedName>
</protein>
<accession>A0A9W7X3K0</accession>
<gene>
    <name evidence="2" type="ORF">IRJ41_004328</name>
</gene>
<reference evidence="2" key="1">
    <citation type="submission" date="2021-02" db="EMBL/GenBank/DDBJ databases">
        <title>Comparative genomics reveals that relaxation of natural selection precedes convergent phenotypic evolution of cavefish.</title>
        <authorList>
            <person name="Peng Z."/>
        </authorList>
    </citation>
    <scope>NUCLEOTIDE SEQUENCE</scope>
    <source>
        <tissue evidence="2">Muscle</tissue>
    </source>
</reference>
<feature type="region of interest" description="Disordered" evidence="1">
    <location>
        <begin position="426"/>
        <end position="473"/>
    </location>
</feature>
<proteinExistence type="predicted"/>
<feature type="compositionally biased region" description="Polar residues" evidence="1">
    <location>
        <begin position="1"/>
        <end position="11"/>
    </location>
</feature>
<evidence type="ECO:0000313" key="2">
    <source>
        <dbReference type="EMBL" id="KAI7813915.1"/>
    </source>
</evidence>